<comment type="caution">
    <text evidence="2">The sequence shown here is derived from an EMBL/GenBank/DDBJ whole genome shotgun (WGS) entry which is preliminary data.</text>
</comment>
<dbReference type="EMBL" id="JBHSEH010000005">
    <property type="protein sequence ID" value="MFC4425577.1"/>
    <property type="molecule type" value="Genomic_DNA"/>
</dbReference>
<keyword evidence="1" id="KW-1133">Transmembrane helix</keyword>
<organism evidence="2 3">
    <name type="scientific">Deinococcus navajonensis</name>
    <dbReference type="NCBI Taxonomy" id="309884"/>
    <lineage>
        <taxon>Bacteria</taxon>
        <taxon>Thermotogati</taxon>
        <taxon>Deinococcota</taxon>
        <taxon>Deinococci</taxon>
        <taxon>Deinococcales</taxon>
        <taxon>Deinococcaceae</taxon>
        <taxon>Deinococcus</taxon>
    </lineage>
</organism>
<proteinExistence type="predicted"/>
<keyword evidence="1" id="KW-0812">Transmembrane</keyword>
<keyword evidence="3" id="KW-1185">Reference proteome</keyword>
<feature type="transmembrane region" description="Helical" evidence="1">
    <location>
        <begin position="12"/>
        <end position="30"/>
    </location>
</feature>
<evidence type="ECO:0000313" key="2">
    <source>
        <dbReference type="EMBL" id="MFC4425577.1"/>
    </source>
</evidence>
<dbReference type="RefSeq" id="WP_380037104.1">
    <property type="nucleotide sequence ID" value="NZ_JBHSEH010000005.1"/>
</dbReference>
<accession>A0ABV8XLE8</accession>
<evidence type="ECO:0000313" key="3">
    <source>
        <dbReference type="Proteomes" id="UP001595998"/>
    </source>
</evidence>
<keyword evidence="1" id="KW-0472">Membrane</keyword>
<evidence type="ECO:0000256" key="1">
    <source>
        <dbReference type="SAM" id="Phobius"/>
    </source>
</evidence>
<dbReference type="Proteomes" id="UP001595998">
    <property type="component" value="Unassembled WGS sequence"/>
</dbReference>
<sequence length="40" mass="4637">MTFMDDLSGLRLALLFILSIVVVTVLSRVYRATELRTERH</sequence>
<reference evidence="3" key="1">
    <citation type="journal article" date="2019" name="Int. J. Syst. Evol. Microbiol.">
        <title>The Global Catalogue of Microorganisms (GCM) 10K type strain sequencing project: providing services to taxonomists for standard genome sequencing and annotation.</title>
        <authorList>
            <consortium name="The Broad Institute Genomics Platform"/>
            <consortium name="The Broad Institute Genome Sequencing Center for Infectious Disease"/>
            <person name="Wu L."/>
            <person name="Ma J."/>
        </authorList>
    </citation>
    <scope>NUCLEOTIDE SEQUENCE [LARGE SCALE GENOMIC DNA]</scope>
    <source>
        <strain evidence="3">CCUG 56029</strain>
    </source>
</reference>
<name>A0ABV8XLE8_9DEIO</name>
<gene>
    <name evidence="2" type="ORF">ACFOZ9_05080</name>
</gene>
<protein>
    <submittedName>
        <fullName evidence="2">Uncharacterized protein</fullName>
    </submittedName>
</protein>